<evidence type="ECO:0000256" key="5">
    <source>
        <dbReference type="ARBA" id="ARBA00022741"/>
    </source>
</evidence>
<keyword evidence="4" id="KW-0540">Nuclease</keyword>
<dbReference type="GO" id="GO:0009035">
    <property type="term" value="F:type I site-specific deoxyribonuclease activity"/>
    <property type="evidence" value="ECO:0007669"/>
    <property type="project" value="UniProtKB-EC"/>
</dbReference>
<evidence type="ECO:0000256" key="6">
    <source>
        <dbReference type="ARBA" id="ARBA00022747"/>
    </source>
</evidence>
<evidence type="ECO:0000313" key="13">
    <source>
        <dbReference type="EMBL" id="KHE92069.1"/>
    </source>
</evidence>
<dbReference type="GO" id="GO:0003677">
    <property type="term" value="F:DNA binding"/>
    <property type="evidence" value="ECO:0007669"/>
    <property type="project" value="UniProtKB-KW"/>
</dbReference>
<comment type="catalytic activity">
    <reaction evidence="1">
        <text>Endonucleolytic cleavage of DNA to give random double-stranded fragments with terminal 5'-phosphates, ATP is simultaneously hydrolyzed.</text>
        <dbReference type="EC" id="3.1.21.3"/>
    </reaction>
</comment>
<dbReference type="AlphaFoldDB" id="A0A0B0EHM3"/>
<dbReference type="Proteomes" id="UP000030652">
    <property type="component" value="Unassembled WGS sequence"/>
</dbReference>
<keyword evidence="7" id="KW-0255">Endonuclease</keyword>
<keyword evidence="9" id="KW-0067">ATP-binding</keyword>
<evidence type="ECO:0000256" key="11">
    <source>
        <dbReference type="SAM" id="MobiDB-lite"/>
    </source>
</evidence>
<keyword evidence="5" id="KW-0547">Nucleotide-binding</keyword>
<feature type="region of interest" description="Disordered" evidence="11">
    <location>
        <begin position="316"/>
        <end position="348"/>
    </location>
</feature>
<keyword evidence="10" id="KW-0238">DNA-binding</keyword>
<dbReference type="PANTHER" id="PTHR30195">
    <property type="entry name" value="TYPE I SITE-SPECIFIC DEOXYRIBONUCLEASE PROTEIN SUBUNIT M AND R"/>
    <property type="match status" value="1"/>
</dbReference>
<comment type="caution">
    <text evidence="13">The sequence shown here is derived from an EMBL/GenBank/DDBJ whole genome shotgun (WGS) entry which is preliminary data.</text>
</comment>
<organism evidence="13 14">
    <name type="scientific">Candidatus Scalindua brodae</name>
    <dbReference type="NCBI Taxonomy" id="237368"/>
    <lineage>
        <taxon>Bacteria</taxon>
        <taxon>Pseudomonadati</taxon>
        <taxon>Planctomycetota</taxon>
        <taxon>Candidatus Brocadiia</taxon>
        <taxon>Candidatus Brocadiales</taxon>
        <taxon>Candidatus Scalinduaceae</taxon>
        <taxon>Candidatus Scalindua</taxon>
    </lineage>
</organism>
<evidence type="ECO:0000256" key="10">
    <source>
        <dbReference type="ARBA" id="ARBA00023125"/>
    </source>
</evidence>
<accession>A0A0B0EHM3</accession>
<evidence type="ECO:0000256" key="8">
    <source>
        <dbReference type="ARBA" id="ARBA00022801"/>
    </source>
</evidence>
<dbReference type="PATRIC" id="fig|237368.3.peg.2286"/>
<dbReference type="InterPro" id="IPR007409">
    <property type="entry name" value="Restrct_endonuc_type1_HsdR_N"/>
</dbReference>
<dbReference type="CDD" id="cd22332">
    <property type="entry name" value="HsdR_N"/>
    <property type="match status" value="1"/>
</dbReference>
<reference evidence="13 14" key="1">
    <citation type="submission" date="2014-10" db="EMBL/GenBank/DDBJ databases">
        <title>Draft genome of anammox bacterium scalindua brodae, obtained using differential coverage binning of sequence data from two enrichment reactors.</title>
        <authorList>
            <person name="Speth D.R."/>
            <person name="Russ L."/>
            <person name="Kartal B."/>
            <person name="Op den Camp H.J."/>
            <person name="Dutilh B.E."/>
            <person name="Jetten M.S."/>
        </authorList>
    </citation>
    <scope>NUCLEOTIDE SEQUENCE [LARGE SCALE GENOMIC DNA]</scope>
    <source>
        <strain evidence="13">RU1</strain>
    </source>
</reference>
<dbReference type="EC" id="3.1.21.3" evidence="3"/>
<feature type="compositionally biased region" description="Polar residues" evidence="11">
    <location>
        <begin position="327"/>
        <end position="342"/>
    </location>
</feature>
<evidence type="ECO:0000256" key="3">
    <source>
        <dbReference type="ARBA" id="ARBA00012654"/>
    </source>
</evidence>
<keyword evidence="8" id="KW-0378">Hydrolase</keyword>
<protein>
    <recommendedName>
        <fullName evidence="3">type I site-specific deoxyribonuclease</fullName>
        <ecNumber evidence="3">3.1.21.3</ecNumber>
    </recommendedName>
</protein>
<dbReference type="PANTHER" id="PTHR30195:SF15">
    <property type="entry name" value="TYPE I RESTRICTION ENZYME HINDI ENDONUCLEASE SUBUNIT"/>
    <property type="match status" value="1"/>
</dbReference>
<proteinExistence type="inferred from homology"/>
<dbReference type="GO" id="GO:0005524">
    <property type="term" value="F:ATP binding"/>
    <property type="evidence" value="ECO:0007669"/>
    <property type="project" value="UniProtKB-KW"/>
</dbReference>
<evidence type="ECO:0000259" key="12">
    <source>
        <dbReference type="Pfam" id="PF04313"/>
    </source>
</evidence>
<evidence type="ECO:0000256" key="4">
    <source>
        <dbReference type="ARBA" id="ARBA00022722"/>
    </source>
</evidence>
<keyword evidence="6" id="KW-0680">Restriction system</keyword>
<evidence type="ECO:0000256" key="1">
    <source>
        <dbReference type="ARBA" id="ARBA00000851"/>
    </source>
</evidence>
<dbReference type="InterPro" id="IPR051268">
    <property type="entry name" value="Type-I_R_enzyme_R_subunit"/>
</dbReference>
<dbReference type="EMBL" id="JRYO01000152">
    <property type="protein sequence ID" value="KHE92069.1"/>
    <property type="molecule type" value="Genomic_DNA"/>
</dbReference>
<dbReference type="Pfam" id="PF04313">
    <property type="entry name" value="HSDR_N"/>
    <property type="match status" value="1"/>
</dbReference>
<comment type="similarity">
    <text evidence="2">Belongs to the HsdR family.</text>
</comment>
<gene>
    <name evidence="13" type="ORF">SCABRO_02119</name>
</gene>
<name>A0A0B0EHM3_9BACT</name>
<dbReference type="GO" id="GO:0009307">
    <property type="term" value="P:DNA restriction-modification system"/>
    <property type="evidence" value="ECO:0007669"/>
    <property type="project" value="UniProtKB-KW"/>
</dbReference>
<evidence type="ECO:0000313" key="14">
    <source>
        <dbReference type="Proteomes" id="UP000030652"/>
    </source>
</evidence>
<evidence type="ECO:0000256" key="9">
    <source>
        <dbReference type="ARBA" id="ARBA00022840"/>
    </source>
</evidence>
<feature type="domain" description="Restriction endonuclease type I HsdR N-terminal" evidence="12">
    <location>
        <begin position="5"/>
        <end position="208"/>
    </location>
</feature>
<evidence type="ECO:0000256" key="2">
    <source>
        <dbReference type="ARBA" id="ARBA00008598"/>
    </source>
</evidence>
<dbReference type="Gene3D" id="3.90.1570.50">
    <property type="match status" value="1"/>
</dbReference>
<evidence type="ECO:0000256" key="7">
    <source>
        <dbReference type="ARBA" id="ARBA00022759"/>
    </source>
</evidence>
<sequence length="348" mass="38633">MEKKITENAIEQFAIELLEKSGYQYIFAPSIAPDSDTPERESFEDVLLIERLQTAISRINPEIPGDIREDAVKQILRLNSPELITNNETFHRMLTEGIKVSYQKNGSDRGDLVWLIDFKNPDNNDFLVTNQFTVIENSVNKRPDIILFVNGLPLVVIELKNPADENATVISAFRQLQTYKQAISTLFTYNGFMIISDGLEAKAGSISAGLSRFMAWKTADGKVEASPLIGQLETLIKGMLNKNTLLDLLRHFVVFEKSKKEDKETGIITIQTVKKLAYYHQYYAVNRAVESTIRASGYVPTPGPSQEGNTISLASQEGNTLDHAAQEGSTISLASQEGNTKSPLLGGD</sequence>
<dbReference type="eggNOG" id="COG0610">
    <property type="taxonomic scope" value="Bacteria"/>
</dbReference>